<dbReference type="PRINTS" id="PR00465">
    <property type="entry name" value="EP450IV"/>
</dbReference>
<evidence type="ECO:0000256" key="4">
    <source>
        <dbReference type="ARBA" id="ARBA00023004"/>
    </source>
</evidence>
<dbReference type="STRING" id="7574.A0A1S3JMD6"/>
<proteinExistence type="inferred from homology"/>
<comment type="catalytic activity">
    <reaction evidence="13">
        <text>24,25-dihydrolanosterol + reduced [NADPH--hemoprotein reductase] + O2 = 32-hydroxy-24,25-dihydrolanosterol + oxidized [NADPH--hemoprotein reductase] + H2O + H(+)</text>
        <dbReference type="Rhea" id="RHEA:75079"/>
        <dbReference type="Rhea" id="RHEA-COMP:11964"/>
        <dbReference type="Rhea" id="RHEA-COMP:11965"/>
        <dbReference type="ChEBI" id="CHEBI:15377"/>
        <dbReference type="ChEBI" id="CHEBI:15378"/>
        <dbReference type="ChEBI" id="CHEBI:15379"/>
        <dbReference type="ChEBI" id="CHEBI:28113"/>
        <dbReference type="ChEBI" id="CHEBI:57618"/>
        <dbReference type="ChEBI" id="CHEBI:58210"/>
        <dbReference type="ChEBI" id="CHEBI:87057"/>
    </reaction>
    <physiologicalReaction direction="left-to-right" evidence="13">
        <dbReference type="Rhea" id="RHEA:75080"/>
    </physiologicalReaction>
</comment>
<dbReference type="InterPro" id="IPR036396">
    <property type="entry name" value="Cyt_P450_sf"/>
</dbReference>
<evidence type="ECO:0000256" key="7">
    <source>
        <dbReference type="ARBA" id="ARBA00038974"/>
    </source>
</evidence>
<evidence type="ECO:0000256" key="9">
    <source>
        <dbReference type="ARBA" id="ARBA00047379"/>
    </source>
</evidence>
<dbReference type="AlphaFoldDB" id="A0A1S3JMD6"/>
<comment type="catalytic activity">
    <reaction evidence="9">
        <text>32-hydroxylanosterol + reduced [NADPH--hemoprotein reductase] + O2 = 32-oxolanosterol + oxidized [NADPH--hemoprotein reductase] + 2 H2O + H(+)</text>
        <dbReference type="Rhea" id="RHEA:75107"/>
        <dbReference type="Rhea" id="RHEA-COMP:11964"/>
        <dbReference type="Rhea" id="RHEA-COMP:11965"/>
        <dbReference type="ChEBI" id="CHEBI:15377"/>
        <dbReference type="ChEBI" id="CHEBI:15378"/>
        <dbReference type="ChEBI" id="CHEBI:15379"/>
        <dbReference type="ChEBI" id="CHEBI:57618"/>
        <dbReference type="ChEBI" id="CHEBI:58210"/>
        <dbReference type="ChEBI" id="CHEBI:166681"/>
        <dbReference type="ChEBI" id="CHEBI:166806"/>
    </reaction>
    <physiologicalReaction direction="left-to-right" evidence="9">
        <dbReference type="Rhea" id="RHEA:75108"/>
    </physiologicalReaction>
</comment>
<evidence type="ECO:0000256" key="6">
    <source>
        <dbReference type="ARBA" id="ARBA00037887"/>
    </source>
</evidence>
<evidence type="ECO:0000256" key="13">
    <source>
        <dbReference type="ARBA" id="ARBA00047983"/>
    </source>
</evidence>
<evidence type="ECO:0000256" key="1">
    <source>
        <dbReference type="ARBA" id="ARBA00010617"/>
    </source>
</evidence>
<evidence type="ECO:0000256" key="15">
    <source>
        <dbReference type="ARBA" id="ARBA00048479"/>
    </source>
</evidence>
<comment type="catalytic activity">
    <reaction evidence="10">
        <text>a 14alpha-hydroxymethyl steroid + reduced [NADPH--hemoprotein reductase] + O2 = a 14alpha-formyl steroid + oxidized [NADPH--hemoprotein reductase] + 2 H2O + H(+)</text>
        <dbReference type="Rhea" id="RHEA:68064"/>
        <dbReference type="Rhea" id="RHEA-COMP:11964"/>
        <dbReference type="Rhea" id="RHEA-COMP:11965"/>
        <dbReference type="ChEBI" id="CHEBI:15377"/>
        <dbReference type="ChEBI" id="CHEBI:15378"/>
        <dbReference type="ChEBI" id="CHEBI:15379"/>
        <dbReference type="ChEBI" id="CHEBI:57618"/>
        <dbReference type="ChEBI" id="CHEBI:58210"/>
        <dbReference type="ChEBI" id="CHEBI:176901"/>
        <dbReference type="ChEBI" id="CHEBI:176902"/>
    </reaction>
    <physiologicalReaction direction="left-to-right" evidence="10">
        <dbReference type="Rhea" id="RHEA:68065"/>
    </physiologicalReaction>
</comment>
<keyword evidence="23" id="KW-1185">Reference proteome</keyword>
<keyword evidence="2 21" id="KW-0349">Heme</keyword>
<dbReference type="KEGG" id="lak:106174186"/>
<evidence type="ECO:0000256" key="22">
    <source>
        <dbReference type="RuleBase" id="RU000461"/>
    </source>
</evidence>
<evidence type="ECO:0000313" key="24">
    <source>
        <dbReference type="RefSeq" id="XP_013411069.1"/>
    </source>
</evidence>
<evidence type="ECO:0000313" key="23">
    <source>
        <dbReference type="Proteomes" id="UP000085678"/>
    </source>
</evidence>
<evidence type="ECO:0000256" key="2">
    <source>
        <dbReference type="ARBA" id="ARBA00022617"/>
    </source>
</evidence>
<dbReference type="RefSeq" id="XP_013411071.1">
    <property type="nucleotide sequence ID" value="XM_013555617.2"/>
</dbReference>
<dbReference type="PROSITE" id="PS00086">
    <property type="entry name" value="CYTOCHROME_P450"/>
    <property type="match status" value="1"/>
</dbReference>
<evidence type="ECO:0000256" key="11">
    <source>
        <dbReference type="ARBA" id="ARBA00047670"/>
    </source>
</evidence>
<dbReference type="RefSeq" id="XP_013411069.1">
    <property type="nucleotide sequence ID" value="XM_013555615.1"/>
</dbReference>
<evidence type="ECO:0000256" key="5">
    <source>
        <dbReference type="ARBA" id="ARBA00023221"/>
    </source>
</evidence>
<evidence type="ECO:0000256" key="12">
    <source>
        <dbReference type="ARBA" id="ARBA00047702"/>
    </source>
</evidence>
<sequence length="488" mass="56449">MAVIFHLLNSVDHSSVLLLVSCLLLAGIQLLQRYSFSSWKQFFFTRRKNQLPPFISASLPFFGHAFAYGKNPKEFLLNAYRKYGPAFRFTMMGKTFTFLVGPEASREFYYSPNDQLNGEEMNSKITTPILGKDTAYDVPHSVMLEQFRLIRKSGLTRNRMEEYASVIEDEVTQYLEEKWGETGSIDILHTFRELCVRCGPKCLLGTDVTKAVNLDLYHDLISGFHPLVMTIPSFMQSAVFYKRDRANAKIRKIFQEIINKRREEPTREDDTLQRLMESKNKHGQPLTDTELIGIMTALMTLGTEEPSITSTWFGLFLAKHQDVQEQIYQEQMEDASGLDYKVLEKYPALERGLKETLRLRPPAFTFIRKCRKDKDVLDYTLTPGTMTCISIIVNQTLPEIWGEDAEDFKPDRFIDFGNNPRQQASYTPFGAGTHKCLGPNFAMLEMKTIWATILRKYKLELPSERFPVEDRTTLFLIPDDKKVIYKKR</sequence>
<comment type="catalytic activity">
    <reaction evidence="18">
        <text>a 14alpha-methyl steroid + reduced [NADPH--hemoprotein reductase] + O2 = a 14alpha-hydroxymethyl steroid + oxidized [NADPH--hemoprotein reductase] + H2O + H(+)</text>
        <dbReference type="Rhea" id="RHEA:68060"/>
        <dbReference type="Rhea" id="RHEA-COMP:11964"/>
        <dbReference type="Rhea" id="RHEA-COMP:11965"/>
        <dbReference type="ChEBI" id="CHEBI:15377"/>
        <dbReference type="ChEBI" id="CHEBI:15378"/>
        <dbReference type="ChEBI" id="CHEBI:15379"/>
        <dbReference type="ChEBI" id="CHEBI:57618"/>
        <dbReference type="ChEBI" id="CHEBI:58210"/>
        <dbReference type="ChEBI" id="CHEBI:138029"/>
        <dbReference type="ChEBI" id="CHEBI:176901"/>
    </reaction>
    <physiologicalReaction direction="left-to-right" evidence="18">
        <dbReference type="Rhea" id="RHEA:68061"/>
    </physiologicalReaction>
</comment>
<accession>A0A1S3JMD6</accession>
<dbReference type="GeneID" id="106174186"/>
<dbReference type="GO" id="GO:0008202">
    <property type="term" value="P:steroid metabolic process"/>
    <property type="evidence" value="ECO:0007669"/>
    <property type="project" value="UniProtKB-KW"/>
</dbReference>
<comment type="catalytic activity">
    <reaction evidence="17">
        <text>24,25-dihydrolanosterol + 3 reduced [NADPH--hemoprotein reductase] + 3 O2 = 4,4-dimethyl-8,14-cholestadien-3beta-ol + formate + 3 oxidized [NADPH--hemoprotein reductase] + 4 H2O + 4 H(+)</text>
        <dbReference type="Rhea" id="RHEA:45960"/>
        <dbReference type="Rhea" id="RHEA-COMP:11964"/>
        <dbReference type="Rhea" id="RHEA-COMP:11965"/>
        <dbReference type="ChEBI" id="CHEBI:15377"/>
        <dbReference type="ChEBI" id="CHEBI:15378"/>
        <dbReference type="ChEBI" id="CHEBI:15379"/>
        <dbReference type="ChEBI" id="CHEBI:15740"/>
        <dbReference type="ChEBI" id="CHEBI:28113"/>
        <dbReference type="ChEBI" id="CHEBI:57618"/>
        <dbReference type="ChEBI" id="CHEBI:58210"/>
        <dbReference type="ChEBI" id="CHEBI:78904"/>
    </reaction>
    <physiologicalReaction direction="left-to-right" evidence="17">
        <dbReference type="Rhea" id="RHEA:45961"/>
    </physiologicalReaction>
</comment>
<comment type="catalytic activity">
    <reaction evidence="14">
        <text>32-oxo-24,25-dihydrolanosterol + reduced [NADPH--hemoprotein reductase] + O2 = 4,4-dimethyl-8,14-cholestadien-3beta-ol + formate + oxidized [NADPH--hemoprotein reductase] + H2O + 2 H(+)</text>
        <dbReference type="Rhea" id="RHEA:75083"/>
        <dbReference type="Rhea" id="RHEA-COMP:11964"/>
        <dbReference type="Rhea" id="RHEA-COMP:11965"/>
        <dbReference type="ChEBI" id="CHEBI:15377"/>
        <dbReference type="ChEBI" id="CHEBI:15378"/>
        <dbReference type="ChEBI" id="CHEBI:15379"/>
        <dbReference type="ChEBI" id="CHEBI:15740"/>
        <dbReference type="ChEBI" id="CHEBI:57618"/>
        <dbReference type="ChEBI" id="CHEBI:58210"/>
        <dbReference type="ChEBI" id="CHEBI:78904"/>
        <dbReference type="ChEBI" id="CHEBI:87060"/>
    </reaction>
    <physiologicalReaction direction="left-to-right" evidence="14">
        <dbReference type="Rhea" id="RHEA:75084"/>
    </physiologicalReaction>
</comment>
<comment type="catalytic activity">
    <reaction evidence="12">
        <text>a 14alpha-methyl steroid + 3 reduced [NADPH--hemoprotein reductase] + 3 O2 = a Delta(14) steroid + formate + 3 oxidized [NADPH--hemoprotein reductase] + 4 H2O + 4 H(+)</text>
        <dbReference type="Rhea" id="RHEA:54028"/>
        <dbReference type="Rhea" id="RHEA-COMP:11964"/>
        <dbReference type="Rhea" id="RHEA-COMP:11965"/>
        <dbReference type="ChEBI" id="CHEBI:15377"/>
        <dbReference type="ChEBI" id="CHEBI:15378"/>
        <dbReference type="ChEBI" id="CHEBI:15379"/>
        <dbReference type="ChEBI" id="CHEBI:15740"/>
        <dbReference type="ChEBI" id="CHEBI:57618"/>
        <dbReference type="ChEBI" id="CHEBI:58210"/>
        <dbReference type="ChEBI" id="CHEBI:138029"/>
        <dbReference type="ChEBI" id="CHEBI:138031"/>
        <dbReference type="EC" id="1.14.14.154"/>
    </reaction>
    <physiologicalReaction direction="left-to-right" evidence="12">
        <dbReference type="Rhea" id="RHEA:54029"/>
    </physiologicalReaction>
</comment>
<comment type="cofactor">
    <cofactor evidence="21">
        <name>heme</name>
        <dbReference type="ChEBI" id="CHEBI:30413"/>
    </cofactor>
</comment>
<dbReference type="GO" id="GO:0005506">
    <property type="term" value="F:iron ion binding"/>
    <property type="evidence" value="ECO:0007669"/>
    <property type="project" value="InterPro"/>
</dbReference>
<evidence type="ECO:0000313" key="26">
    <source>
        <dbReference type="RefSeq" id="XP_013411071.1"/>
    </source>
</evidence>
<name>A0A1S3JMD6_LINAN</name>
<dbReference type="EC" id="1.14.14.154" evidence="7"/>
<evidence type="ECO:0000256" key="18">
    <source>
        <dbReference type="ARBA" id="ARBA00048866"/>
    </source>
</evidence>
<comment type="catalytic activity">
    <reaction evidence="19">
        <text>lanosterol + reduced [NADPH--hemoprotein reductase] + O2 = 32-hydroxylanosterol + oxidized [NADPH--hemoprotein reductase] + H2O + H(+)</text>
        <dbReference type="Rhea" id="RHEA:75103"/>
        <dbReference type="Rhea" id="RHEA-COMP:11964"/>
        <dbReference type="Rhea" id="RHEA-COMP:11965"/>
        <dbReference type="ChEBI" id="CHEBI:15377"/>
        <dbReference type="ChEBI" id="CHEBI:15378"/>
        <dbReference type="ChEBI" id="CHEBI:15379"/>
        <dbReference type="ChEBI" id="CHEBI:16521"/>
        <dbReference type="ChEBI" id="CHEBI:57618"/>
        <dbReference type="ChEBI" id="CHEBI:58210"/>
        <dbReference type="ChEBI" id="CHEBI:166806"/>
    </reaction>
    <physiologicalReaction direction="left-to-right" evidence="19">
        <dbReference type="Rhea" id="RHEA:75104"/>
    </physiologicalReaction>
</comment>
<keyword evidence="5" id="KW-0753">Steroid metabolism</keyword>
<keyword evidence="22" id="KW-0560">Oxidoreductase</keyword>
<evidence type="ECO:0000256" key="17">
    <source>
        <dbReference type="ARBA" id="ARBA00048839"/>
    </source>
</evidence>
<protein>
    <recommendedName>
        <fullName evidence="8">Lanosterol 14-alpha demethylase</fullName>
        <ecNumber evidence="7">1.14.14.154</ecNumber>
    </recommendedName>
</protein>
<evidence type="ECO:0000256" key="19">
    <source>
        <dbReference type="ARBA" id="ARBA00049163"/>
    </source>
</evidence>
<keyword evidence="3 21" id="KW-0479">Metal-binding</keyword>
<evidence type="ECO:0000256" key="20">
    <source>
        <dbReference type="ARBA" id="ARBA00049450"/>
    </source>
</evidence>
<comment type="similarity">
    <text evidence="1 22">Belongs to the cytochrome P450 family.</text>
</comment>
<dbReference type="Pfam" id="PF00067">
    <property type="entry name" value="p450"/>
    <property type="match status" value="1"/>
</dbReference>
<comment type="catalytic activity">
    <reaction evidence="15">
        <text>32-oxolanosterol + reduced [NADPH--hemoprotein reductase] + O2 = 4,4-dimethyl-5alpha-cholesta-8,14,24-trien-3beta-ol + formate + oxidized [NADPH--hemoprotein reductase] + H2O + 2 H(+)</text>
        <dbReference type="Rhea" id="RHEA:75111"/>
        <dbReference type="Rhea" id="RHEA-COMP:11964"/>
        <dbReference type="Rhea" id="RHEA-COMP:11965"/>
        <dbReference type="ChEBI" id="CHEBI:15377"/>
        <dbReference type="ChEBI" id="CHEBI:15378"/>
        <dbReference type="ChEBI" id="CHEBI:15379"/>
        <dbReference type="ChEBI" id="CHEBI:15740"/>
        <dbReference type="ChEBI" id="CHEBI:17813"/>
        <dbReference type="ChEBI" id="CHEBI:57618"/>
        <dbReference type="ChEBI" id="CHEBI:58210"/>
        <dbReference type="ChEBI" id="CHEBI:166681"/>
    </reaction>
    <physiologicalReaction direction="left-to-right" evidence="15">
        <dbReference type="Rhea" id="RHEA:75112"/>
    </physiologicalReaction>
</comment>
<evidence type="ECO:0000256" key="8">
    <source>
        <dbReference type="ARBA" id="ARBA00041158"/>
    </source>
</evidence>
<keyword evidence="5" id="KW-0443">Lipid metabolism</keyword>
<dbReference type="PANTHER" id="PTHR24304">
    <property type="entry name" value="CYTOCHROME P450 FAMILY 7"/>
    <property type="match status" value="1"/>
</dbReference>
<evidence type="ECO:0000256" key="3">
    <source>
        <dbReference type="ARBA" id="ARBA00022723"/>
    </source>
</evidence>
<dbReference type="SUPFAM" id="SSF48264">
    <property type="entry name" value="Cytochrome P450"/>
    <property type="match status" value="1"/>
</dbReference>
<dbReference type="PRINTS" id="PR00385">
    <property type="entry name" value="P450"/>
</dbReference>
<keyword evidence="4 21" id="KW-0408">Iron</keyword>
<dbReference type="InterPro" id="IPR002403">
    <property type="entry name" value="Cyt_P450_E_grp-IV"/>
</dbReference>
<evidence type="ECO:0000256" key="14">
    <source>
        <dbReference type="ARBA" id="ARBA00048245"/>
    </source>
</evidence>
<feature type="binding site" description="axial binding residue" evidence="21">
    <location>
        <position position="436"/>
    </location>
    <ligand>
        <name>heme</name>
        <dbReference type="ChEBI" id="CHEBI:30413"/>
    </ligand>
    <ligandPart>
        <name>Fe</name>
        <dbReference type="ChEBI" id="CHEBI:18248"/>
    </ligandPart>
</feature>
<keyword evidence="22" id="KW-0503">Monooxygenase</keyword>
<gene>
    <name evidence="24 25 26 27" type="primary">LOC106174186</name>
</gene>
<evidence type="ECO:0000313" key="27">
    <source>
        <dbReference type="RefSeq" id="XP_023932758.1"/>
    </source>
</evidence>
<reference evidence="24 25" key="1">
    <citation type="submission" date="2025-04" db="UniProtKB">
        <authorList>
            <consortium name="RefSeq"/>
        </authorList>
    </citation>
    <scope>IDENTIFICATION</scope>
    <source>
        <tissue evidence="24 25">Gonads</tissue>
    </source>
</reference>
<dbReference type="RefSeq" id="XP_023932758.1">
    <property type="nucleotide sequence ID" value="XM_024076990.1"/>
</dbReference>
<dbReference type="Proteomes" id="UP000085678">
    <property type="component" value="Unplaced"/>
</dbReference>
<dbReference type="InterPro" id="IPR017972">
    <property type="entry name" value="Cyt_P450_CS"/>
</dbReference>
<evidence type="ECO:0000256" key="16">
    <source>
        <dbReference type="ARBA" id="ARBA00048736"/>
    </source>
</evidence>
<evidence type="ECO:0000313" key="25">
    <source>
        <dbReference type="RefSeq" id="XP_013411070.1"/>
    </source>
</evidence>
<dbReference type="InterPro" id="IPR050529">
    <property type="entry name" value="CYP450_sterol_14alpha_dmase"/>
</dbReference>
<dbReference type="OrthoDB" id="1470350at2759"/>
<organism evidence="23 24">
    <name type="scientific">Lingula anatina</name>
    <name type="common">Brachiopod</name>
    <name type="synonym">Lingula unguis</name>
    <dbReference type="NCBI Taxonomy" id="7574"/>
    <lineage>
        <taxon>Eukaryota</taxon>
        <taxon>Metazoa</taxon>
        <taxon>Spiralia</taxon>
        <taxon>Lophotrochozoa</taxon>
        <taxon>Brachiopoda</taxon>
        <taxon>Linguliformea</taxon>
        <taxon>Lingulata</taxon>
        <taxon>Lingulida</taxon>
        <taxon>Linguloidea</taxon>
        <taxon>Lingulidae</taxon>
        <taxon>Lingula</taxon>
    </lineage>
</organism>
<dbReference type="InterPro" id="IPR001128">
    <property type="entry name" value="Cyt_P450"/>
</dbReference>
<evidence type="ECO:0000256" key="10">
    <source>
        <dbReference type="ARBA" id="ARBA00047587"/>
    </source>
</evidence>
<comment type="pathway">
    <text evidence="6">Steroid biosynthesis; zymosterol biosynthesis; zymosterol from lanosterol: step 1/6.</text>
</comment>
<comment type="catalytic activity">
    <reaction evidence="11">
        <text>lanosterol + 3 reduced [NADPH--hemoprotein reductase] + 3 O2 = 4,4-dimethyl-5alpha-cholesta-8,14,24-trien-3beta-ol + formate + 3 oxidized [NADPH--hemoprotein reductase] + 4 H2O + 4 H(+)</text>
        <dbReference type="Rhea" id="RHEA:25286"/>
        <dbReference type="Rhea" id="RHEA-COMP:11964"/>
        <dbReference type="Rhea" id="RHEA-COMP:11965"/>
        <dbReference type="ChEBI" id="CHEBI:15377"/>
        <dbReference type="ChEBI" id="CHEBI:15378"/>
        <dbReference type="ChEBI" id="CHEBI:15379"/>
        <dbReference type="ChEBI" id="CHEBI:15740"/>
        <dbReference type="ChEBI" id="CHEBI:16521"/>
        <dbReference type="ChEBI" id="CHEBI:17813"/>
        <dbReference type="ChEBI" id="CHEBI:57618"/>
        <dbReference type="ChEBI" id="CHEBI:58210"/>
        <dbReference type="EC" id="1.14.14.154"/>
    </reaction>
    <physiologicalReaction direction="left-to-right" evidence="11">
        <dbReference type="Rhea" id="RHEA:25287"/>
    </physiologicalReaction>
</comment>
<evidence type="ECO:0000256" key="21">
    <source>
        <dbReference type="PIRSR" id="PIRSR602403-1"/>
    </source>
</evidence>
<dbReference type="Gene3D" id="1.10.630.10">
    <property type="entry name" value="Cytochrome P450"/>
    <property type="match status" value="1"/>
</dbReference>
<comment type="catalytic activity">
    <reaction evidence="16">
        <text>32-hydroxy-24,25-dihydrolanosterol + reduced [NADPH--hemoprotein reductase] + O2 = 32-oxo-24,25-dihydrolanosterol + oxidized [NADPH--hemoprotein reductase] + 2 H2O + H(+)</text>
        <dbReference type="Rhea" id="RHEA:75087"/>
        <dbReference type="Rhea" id="RHEA-COMP:11964"/>
        <dbReference type="Rhea" id="RHEA-COMP:11965"/>
        <dbReference type="ChEBI" id="CHEBI:15377"/>
        <dbReference type="ChEBI" id="CHEBI:15378"/>
        <dbReference type="ChEBI" id="CHEBI:15379"/>
        <dbReference type="ChEBI" id="CHEBI:57618"/>
        <dbReference type="ChEBI" id="CHEBI:58210"/>
        <dbReference type="ChEBI" id="CHEBI:87057"/>
        <dbReference type="ChEBI" id="CHEBI:87060"/>
    </reaction>
    <physiologicalReaction direction="left-to-right" evidence="16">
        <dbReference type="Rhea" id="RHEA:75088"/>
    </physiologicalReaction>
</comment>
<comment type="catalytic activity">
    <reaction evidence="20">
        <text>a 14alpha-formyl steroid + reduced [NADPH--hemoprotein reductase] + O2 = a Delta(14) steroid + formate + oxidized [NADPH--hemoprotein reductase] + H2O + 2 H(+)</text>
        <dbReference type="Rhea" id="RHEA:68068"/>
        <dbReference type="Rhea" id="RHEA-COMP:11964"/>
        <dbReference type="Rhea" id="RHEA-COMP:11965"/>
        <dbReference type="ChEBI" id="CHEBI:15377"/>
        <dbReference type="ChEBI" id="CHEBI:15378"/>
        <dbReference type="ChEBI" id="CHEBI:15379"/>
        <dbReference type="ChEBI" id="CHEBI:15740"/>
        <dbReference type="ChEBI" id="CHEBI:57618"/>
        <dbReference type="ChEBI" id="CHEBI:58210"/>
        <dbReference type="ChEBI" id="CHEBI:138031"/>
        <dbReference type="ChEBI" id="CHEBI:176902"/>
    </reaction>
    <physiologicalReaction direction="left-to-right" evidence="20">
        <dbReference type="Rhea" id="RHEA:68069"/>
    </physiologicalReaction>
</comment>
<dbReference type="RefSeq" id="XP_013411070.1">
    <property type="nucleotide sequence ID" value="XM_013555616.1"/>
</dbReference>
<dbReference type="GO" id="GO:0008398">
    <property type="term" value="F:sterol 14-demethylase activity"/>
    <property type="evidence" value="ECO:0007669"/>
    <property type="project" value="UniProtKB-EC"/>
</dbReference>
<dbReference type="GO" id="GO:0020037">
    <property type="term" value="F:heme binding"/>
    <property type="evidence" value="ECO:0007669"/>
    <property type="project" value="InterPro"/>
</dbReference>
<dbReference type="PANTHER" id="PTHR24304:SF2">
    <property type="entry name" value="24-HYDROXYCHOLESTEROL 7-ALPHA-HYDROXYLASE"/>
    <property type="match status" value="1"/>
</dbReference>